<protein>
    <submittedName>
        <fullName evidence="2">17857_t:CDS:1</fullName>
    </submittedName>
</protein>
<dbReference type="InterPro" id="IPR036910">
    <property type="entry name" value="HMG_box_dom_sf"/>
</dbReference>
<dbReference type="SUPFAM" id="SSF47095">
    <property type="entry name" value="HMG-box"/>
    <property type="match status" value="1"/>
</dbReference>
<sequence length="328" mass="38687">MFNKNLRVLKGYIKYVNNENKKPNLARGYTYVQGCAISYSVSLWILSMEILAKYECTIIEEMNSEKLLDIFRPCIYPPSNIVSLSTLPRVILPFPPNITAYEIAHKRRRSKICSKTPNAFFIYRKAFVDHLSLLDHRLKMTEVSRLVSDHWKNESQEVKAAYEKISKQVEIELNDMRNRDLVYVEQPKVVKRRRRRNLDSRKSSFSNDEAVSVEHPRNVICETHFKDDINCEEYLNLNLISLCSSTTNQRMMLNEELTLPLNTHPKQSSQSFSNDPHISYITNQFQQDVYKSSSEFNNESSNKETNEGFRFEEDKLEWYLGYYEDFKH</sequence>
<dbReference type="AlphaFoldDB" id="A0A9N8YR13"/>
<dbReference type="Proteomes" id="UP000789570">
    <property type="component" value="Unassembled WGS sequence"/>
</dbReference>
<name>A0A9N8YR13_9GLOM</name>
<feature type="domain" description="HMG box" evidence="1">
    <location>
        <begin position="115"/>
        <end position="165"/>
    </location>
</feature>
<reference evidence="2" key="1">
    <citation type="submission" date="2021-06" db="EMBL/GenBank/DDBJ databases">
        <authorList>
            <person name="Kallberg Y."/>
            <person name="Tangrot J."/>
            <person name="Rosling A."/>
        </authorList>
    </citation>
    <scope>NUCLEOTIDE SEQUENCE</scope>
    <source>
        <strain evidence="2">UK204</strain>
    </source>
</reference>
<organism evidence="2 3">
    <name type="scientific">Funneliformis caledonium</name>
    <dbReference type="NCBI Taxonomy" id="1117310"/>
    <lineage>
        <taxon>Eukaryota</taxon>
        <taxon>Fungi</taxon>
        <taxon>Fungi incertae sedis</taxon>
        <taxon>Mucoromycota</taxon>
        <taxon>Glomeromycotina</taxon>
        <taxon>Glomeromycetes</taxon>
        <taxon>Glomerales</taxon>
        <taxon>Glomeraceae</taxon>
        <taxon>Funneliformis</taxon>
    </lineage>
</organism>
<dbReference type="OrthoDB" id="6247875at2759"/>
<feature type="non-terminal residue" evidence="2">
    <location>
        <position position="328"/>
    </location>
</feature>
<evidence type="ECO:0000259" key="1">
    <source>
        <dbReference type="Pfam" id="PF00505"/>
    </source>
</evidence>
<evidence type="ECO:0000313" key="2">
    <source>
        <dbReference type="EMBL" id="CAG8441937.1"/>
    </source>
</evidence>
<accession>A0A9N8YR13</accession>
<proteinExistence type="predicted"/>
<comment type="caution">
    <text evidence="2">The sequence shown here is derived from an EMBL/GenBank/DDBJ whole genome shotgun (WGS) entry which is preliminary data.</text>
</comment>
<dbReference type="InterPro" id="IPR009071">
    <property type="entry name" value="HMG_box_dom"/>
</dbReference>
<gene>
    <name evidence="2" type="ORF">FCALED_LOCUS608</name>
</gene>
<evidence type="ECO:0000313" key="3">
    <source>
        <dbReference type="Proteomes" id="UP000789570"/>
    </source>
</evidence>
<dbReference type="Gene3D" id="1.10.30.10">
    <property type="entry name" value="High mobility group box domain"/>
    <property type="match status" value="1"/>
</dbReference>
<dbReference type="Pfam" id="PF00505">
    <property type="entry name" value="HMG_box"/>
    <property type="match status" value="1"/>
</dbReference>
<keyword evidence="3" id="KW-1185">Reference proteome</keyword>
<dbReference type="EMBL" id="CAJVPQ010000061">
    <property type="protein sequence ID" value="CAG8441937.1"/>
    <property type="molecule type" value="Genomic_DNA"/>
</dbReference>